<dbReference type="CDD" id="cd00293">
    <property type="entry name" value="USP-like"/>
    <property type="match status" value="1"/>
</dbReference>
<dbReference type="PRINTS" id="PR01438">
    <property type="entry name" value="UNVRSLSTRESS"/>
</dbReference>
<dbReference type="EMBL" id="JAQOSP010000008">
    <property type="protein sequence ID" value="MDJ1168249.1"/>
    <property type="molecule type" value="Genomic_DNA"/>
</dbReference>
<comment type="caution">
    <text evidence="3">The sequence shown here is derived from an EMBL/GenBank/DDBJ whole genome shotgun (WGS) entry which is preliminary data.</text>
</comment>
<gene>
    <name evidence="3" type="ORF">PMG71_02255</name>
</gene>
<comment type="similarity">
    <text evidence="1">Belongs to the universal stress protein A family.</text>
</comment>
<proteinExistence type="inferred from homology"/>
<evidence type="ECO:0000259" key="2">
    <source>
        <dbReference type="Pfam" id="PF00582"/>
    </source>
</evidence>
<dbReference type="SUPFAM" id="SSF52402">
    <property type="entry name" value="Adenine nucleotide alpha hydrolases-like"/>
    <property type="match status" value="1"/>
</dbReference>
<name>A0ABT7AMX3_9CYAN</name>
<dbReference type="InterPro" id="IPR006016">
    <property type="entry name" value="UspA"/>
</dbReference>
<dbReference type="RefSeq" id="WP_283752013.1">
    <property type="nucleotide sequence ID" value="NZ_JAQOSP010000008.1"/>
</dbReference>
<dbReference type="InterPro" id="IPR014729">
    <property type="entry name" value="Rossmann-like_a/b/a_fold"/>
</dbReference>
<evidence type="ECO:0000256" key="1">
    <source>
        <dbReference type="ARBA" id="ARBA00008791"/>
    </source>
</evidence>
<accession>A0ABT7AMX3</accession>
<sequence length="136" mass="14652">MFKTVLFPINKSQETLAATEVVMDIVKTYGSNLILLSVLENEIAEEDASRDPMISHDQIAELLGKVKSGFAKSGIEAKSVEREGKPAFTICDVADEMDVNLIIMGSRGVGLTEDGSKDSITNQVINLSPCPVLIVP</sequence>
<reference evidence="3 4" key="1">
    <citation type="submission" date="2023-01" db="EMBL/GenBank/DDBJ databases">
        <title>Novel diversity within Roseofilum (Cyanobacteria; Desertifilaceae) from marine benthic mats with descriptions of four novel species.</title>
        <authorList>
            <person name="Wang Y."/>
            <person name="Berthold D.E."/>
            <person name="Hu J."/>
            <person name="Lefler F.W."/>
            <person name="Laughinghouse H.D. IV."/>
        </authorList>
    </citation>
    <scope>NUCLEOTIDE SEQUENCE [LARGE SCALE GENOMIC DNA]</scope>
    <source>
        <strain evidence="3 4">BLCC-M154</strain>
    </source>
</reference>
<dbReference type="InterPro" id="IPR006015">
    <property type="entry name" value="Universal_stress_UspA"/>
</dbReference>
<dbReference type="Gene3D" id="3.40.50.620">
    <property type="entry name" value="HUPs"/>
    <property type="match status" value="1"/>
</dbReference>
<dbReference type="Pfam" id="PF00582">
    <property type="entry name" value="Usp"/>
    <property type="match status" value="1"/>
</dbReference>
<keyword evidence="4" id="KW-1185">Reference proteome</keyword>
<organism evidence="3 4">
    <name type="scientific">Roseofilum acuticapitatum BLCC-M154</name>
    <dbReference type="NCBI Taxonomy" id="3022444"/>
    <lineage>
        <taxon>Bacteria</taxon>
        <taxon>Bacillati</taxon>
        <taxon>Cyanobacteriota</taxon>
        <taxon>Cyanophyceae</taxon>
        <taxon>Desertifilales</taxon>
        <taxon>Desertifilaceae</taxon>
        <taxon>Roseofilum</taxon>
        <taxon>Roseofilum acuticapitatum</taxon>
    </lineage>
</organism>
<evidence type="ECO:0000313" key="4">
    <source>
        <dbReference type="Proteomes" id="UP001235303"/>
    </source>
</evidence>
<dbReference type="PANTHER" id="PTHR46268">
    <property type="entry name" value="STRESS RESPONSE PROTEIN NHAX"/>
    <property type="match status" value="1"/>
</dbReference>
<dbReference type="PANTHER" id="PTHR46268:SF6">
    <property type="entry name" value="UNIVERSAL STRESS PROTEIN UP12"/>
    <property type="match status" value="1"/>
</dbReference>
<evidence type="ECO:0000313" key="3">
    <source>
        <dbReference type="EMBL" id="MDJ1168249.1"/>
    </source>
</evidence>
<dbReference type="Proteomes" id="UP001235303">
    <property type="component" value="Unassembled WGS sequence"/>
</dbReference>
<feature type="domain" description="UspA" evidence="2">
    <location>
        <begin position="1"/>
        <end position="136"/>
    </location>
</feature>
<protein>
    <submittedName>
        <fullName evidence="3">Universal stress protein</fullName>
    </submittedName>
</protein>